<feature type="region of interest" description="Disordered" evidence="1">
    <location>
        <begin position="238"/>
        <end position="257"/>
    </location>
</feature>
<dbReference type="EMBL" id="OY882861">
    <property type="protein sequence ID" value="CAK6445031.1"/>
    <property type="molecule type" value="Genomic_DNA"/>
</dbReference>
<feature type="region of interest" description="Disordered" evidence="1">
    <location>
        <begin position="1"/>
        <end position="203"/>
    </location>
</feature>
<dbReference type="InterPro" id="IPR031520">
    <property type="entry name" value="DUF4694"/>
</dbReference>
<sequence>MPVQPRRSQTEAMALRKDPHCSAWAPQPHPARPPCDQCQEGIVASAHSHTSQSPSPWEPGQPTRALCLEREPDTLRLPSLDRHTQHPGASQGSLPLDKPAQLPPTLPQDRKGDSCSCNAQDQDVSLQSPCLERQPTPRPRHDTGASQEPLRVAGSALGPAWSSGSSESRASSVWSVRRGSLEKGGRLSQLSSGYAGDEENSEASLVGGARIAKWNRRLGTQAVGTQTSRLCAAYHPKQLKSRAASPAHGARQPGGET</sequence>
<evidence type="ECO:0000313" key="3">
    <source>
        <dbReference type="Proteomes" id="UP001314169"/>
    </source>
</evidence>
<feature type="compositionally biased region" description="Basic and acidic residues" evidence="1">
    <location>
        <begin position="67"/>
        <end position="84"/>
    </location>
</feature>
<feature type="compositionally biased region" description="Polar residues" evidence="1">
    <location>
        <begin position="115"/>
        <end position="128"/>
    </location>
</feature>
<organism evidence="2 3">
    <name type="scientific">Pipistrellus nathusii</name>
    <name type="common">Nathusius' pipistrelle</name>
    <dbReference type="NCBI Taxonomy" id="59473"/>
    <lineage>
        <taxon>Eukaryota</taxon>
        <taxon>Metazoa</taxon>
        <taxon>Chordata</taxon>
        <taxon>Craniata</taxon>
        <taxon>Vertebrata</taxon>
        <taxon>Euteleostomi</taxon>
        <taxon>Mammalia</taxon>
        <taxon>Eutheria</taxon>
        <taxon>Laurasiatheria</taxon>
        <taxon>Chiroptera</taxon>
        <taxon>Yangochiroptera</taxon>
        <taxon>Vespertilionidae</taxon>
        <taxon>Pipistrellus</taxon>
    </lineage>
</organism>
<dbReference type="PANTHER" id="PTHR40139">
    <property type="entry name" value="PROTEIN TNT"/>
    <property type="match status" value="1"/>
</dbReference>
<protein>
    <submittedName>
        <fullName evidence="2">Uncharacterized protein</fullName>
    </submittedName>
</protein>
<proteinExistence type="predicted"/>
<feature type="compositionally biased region" description="Polar residues" evidence="1">
    <location>
        <begin position="1"/>
        <end position="11"/>
    </location>
</feature>
<evidence type="ECO:0000313" key="2">
    <source>
        <dbReference type="EMBL" id="CAK6445031.1"/>
    </source>
</evidence>
<accession>A0ABP0A845</accession>
<evidence type="ECO:0000256" key="1">
    <source>
        <dbReference type="SAM" id="MobiDB-lite"/>
    </source>
</evidence>
<dbReference type="Pfam" id="PF15765">
    <property type="entry name" value="DUF4694"/>
    <property type="match status" value="1"/>
</dbReference>
<name>A0ABP0A845_PIPNA</name>
<dbReference type="Proteomes" id="UP001314169">
    <property type="component" value="Chromosome 4"/>
</dbReference>
<gene>
    <name evidence="2" type="ORF">MPIPNATIZW_LOCUS13337</name>
</gene>
<keyword evidence="3" id="KW-1185">Reference proteome</keyword>
<dbReference type="PANTHER" id="PTHR40139:SF1">
    <property type="entry name" value="PROTEIN TNT"/>
    <property type="match status" value="1"/>
</dbReference>
<reference evidence="2" key="1">
    <citation type="submission" date="2023-12" db="EMBL/GenBank/DDBJ databases">
        <authorList>
            <person name="Brown T."/>
        </authorList>
    </citation>
    <scope>NUCLEOTIDE SEQUENCE</scope>
</reference>
<feature type="compositionally biased region" description="Low complexity" evidence="1">
    <location>
        <begin position="160"/>
        <end position="178"/>
    </location>
</feature>